<reference evidence="4 5" key="1">
    <citation type="submission" date="2018-03" db="EMBL/GenBank/DDBJ databases">
        <authorList>
            <person name="Guldener U."/>
        </authorList>
    </citation>
    <scope>NUCLEOTIDE SEQUENCE [LARGE SCALE GENOMIC DNA]</scope>
    <source>
        <strain evidence="4 5">DAOM196992</strain>
    </source>
</reference>
<evidence type="ECO:0000313" key="4">
    <source>
        <dbReference type="EMBL" id="SPO36937.1"/>
    </source>
</evidence>
<dbReference type="OrthoDB" id="273141at2759"/>
<feature type="compositionally biased region" description="Acidic residues" evidence="2">
    <location>
        <begin position="312"/>
        <end position="328"/>
    </location>
</feature>
<feature type="compositionally biased region" description="Gly residues" evidence="2">
    <location>
        <begin position="191"/>
        <end position="205"/>
    </location>
</feature>
<feature type="compositionally biased region" description="Acidic residues" evidence="2">
    <location>
        <begin position="456"/>
        <end position="467"/>
    </location>
</feature>
<feature type="compositionally biased region" description="Basic and acidic residues" evidence="2">
    <location>
        <begin position="103"/>
        <end position="128"/>
    </location>
</feature>
<dbReference type="Pfam" id="PF06047">
    <property type="entry name" value="Nkap_C"/>
    <property type="match status" value="1"/>
</dbReference>
<dbReference type="GO" id="GO:0005634">
    <property type="term" value="C:nucleus"/>
    <property type="evidence" value="ECO:0007669"/>
    <property type="project" value="TreeGrafter"/>
</dbReference>
<feature type="compositionally biased region" description="Basic residues" evidence="2">
    <location>
        <begin position="401"/>
        <end position="416"/>
    </location>
</feature>
<dbReference type="EMBL" id="OOIP01000005">
    <property type="protein sequence ID" value="SPO36937.1"/>
    <property type="molecule type" value="Genomic_DNA"/>
</dbReference>
<dbReference type="AlphaFoldDB" id="A0A5C3EZT5"/>
<protein>
    <recommendedName>
        <fullName evidence="3">NF-kappa-B-activating protein C-terminal domain-containing protein</fullName>
    </recommendedName>
</protein>
<comment type="similarity">
    <text evidence="1">Belongs to the NKAP family.</text>
</comment>
<evidence type="ECO:0000256" key="2">
    <source>
        <dbReference type="SAM" id="MobiDB-lite"/>
    </source>
</evidence>
<evidence type="ECO:0000313" key="5">
    <source>
        <dbReference type="Proteomes" id="UP000323386"/>
    </source>
</evidence>
<dbReference type="InterPro" id="IPR009269">
    <property type="entry name" value="NKAP_C"/>
</dbReference>
<proteinExistence type="inferred from homology"/>
<dbReference type="GO" id="GO:0003682">
    <property type="term" value="F:chromatin binding"/>
    <property type="evidence" value="ECO:0007669"/>
    <property type="project" value="InterPro"/>
</dbReference>
<feature type="compositionally biased region" description="Low complexity" evidence="2">
    <location>
        <begin position="387"/>
        <end position="398"/>
    </location>
</feature>
<dbReference type="InterPro" id="IPR040466">
    <property type="entry name" value="NKAP"/>
</dbReference>
<dbReference type="Proteomes" id="UP000323386">
    <property type="component" value="Unassembled WGS sequence"/>
</dbReference>
<feature type="compositionally biased region" description="Basic residues" evidence="2">
    <location>
        <begin position="255"/>
        <end position="276"/>
    </location>
</feature>
<evidence type="ECO:0000256" key="1">
    <source>
        <dbReference type="ARBA" id="ARBA00009313"/>
    </source>
</evidence>
<dbReference type="PANTHER" id="PTHR13087:SF0">
    <property type="entry name" value="NFKB ACTIVATING PROTEIN LIKE"/>
    <property type="match status" value="1"/>
</dbReference>
<feature type="compositionally biased region" description="Polar residues" evidence="2">
    <location>
        <begin position="16"/>
        <end position="26"/>
    </location>
</feature>
<feature type="compositionally biased region" description="Basic and acidic residues" evidence="2">
    <location>
        <begin position="431"/>
        <end position="442"/>
    </location>
</feature>
<feature type="region of interest" description="Disordered" evidence="2">
    <location>
        <begin position="1"/>
        <end position="491"/>
    </location>
</feature>
<feature type="compositionally biased region" description="Basic and acidic residues" evidence="2">
    <location>
        <begin position="163"/>
        <end position="177"/>
    </location>
</feature>
<feature type="compositionally biased region" description="Basic and acidic residues" evidence="2">
    <location>
        <begin position="137"/>
        <end position="147"/>
    </location>
</feature>
<feature type="compositionally biased region" description="Basic and acidic residues" evidence="2">
    <location>
        <begin position="37"/>
        <end position="92"/>
    </location>
</feature>
<keyword evidence="5" id="KW-1185">Reference proteome</keyword>
<accession>A0A5C3EZT5</accession>
<gene>
    <name evidence="4" type="ORF">PSFLO_02408</name>
</gene>
<feature type="compositionally biased region" description="Pro residues" evidence="2">
    <location>
        <begin position="149"/>
        <end position="162"/>
    </location>
</feature>
<sequence>MAHVHPSRMGRVPHSDSANTDRNAGSTFVRGPPPHLQRQERDFGSSRDVDRERQLRERLLESKRSRDDGGDRSRGGDDDGRDRRFSDRRGDGDGDGYGYDGSSRGRDRDDDDRDRSYRDRSPRGEGGRARRPSPSYDSHDTQRRGDYSRPPPPPPRFDGPPRPYEDRYEPPRRDQDARAGNMYPPRNGGPLESGGQDGGAGGGWRRGPPQFGDATDGSFFESRNQQRKASTLSIWPPSPKSPLPDSEDEREKERERKRKSKGRSSKHSSSRHKHKSSSSSHRDRDRHSSSRRHHSSRSKHTSSSSKRRRDDSDDESESDRSDDYDDDEDRRHKSRSSKHHRHRHHRSSHDREDRPRSRSDRHRSEDAKEDRERRRSTRSRSARPRSRSVSSDESSSSDRSAHRRHRSRSASKRSRSRGADGKDIDDELDRYDENRDEWERGLKRAKKGKGRGGDGHDDEDDDDEEEVGPQLPVADDGKPIDPRAYGGALRPGEGSAMAAFLQEGKRIPRRGEIGLTPEQIEAYEKAGFVMSGSRHRRMNAVRIRKENQVISAEEKRSILKMQAEEKAKKEAQIVAQFREMVDTLTPGGAP</sequence>
<name>A0A5C3EZT5_9BASI</name>
<feature type="compositionally biased region" description="Basic residues" evidence="2">
    <location>
        <begin position="289"/>
        <end position="300"/>
    </location>
</feature>
<feature type="compositionally biased region" description="Basic residues" evidence="2">
    <location>
        <begin position="332"/>
        <end position="348"/>
    </location>
</feature>
<feature type="domain" description="NF-kappa-B-activating protein C-terminal" evidence="3">
    <location>
        <begin position="483"/>
        <end position="582"/>
    </location>
</feature>
<organism evidence="4 5">
    <name type="scientific">Pseudozyma flocculosa</name>
    <dbReference type="NCBI Taxonomy" id="84751"/>
    <lineage>
        <taxon>Eukaryota</taxon>
        <taxon>Fungi</taxon>
        <taxon>Dikarya</taxon>
        <taxon>Basidiomycota</taxon>
        <taxon>Ustilaginomycotina</taxon>
        <taxon>Ustilaginomycetes</taxon>
        <taxon>Ustilaginales</taxon>
        <taxon>Ustilaginaceae</taxon>
        <taxon>Pseudozyma</taxon>
    </lineage>
</organism>
<feature type="compositionally biased region" description="Polar residues" evidence="2">
    <location>
        <begin position="221"/>
        <end position="233"/>
    </location>
</feature>
<feature type="compositionally biased region" description="Basic residues" evidence="2">
    <location>
        <begin position="374"/>
        <end position="386"/>
    </location>
</feature>
<evidence type="ECO:0000259" key="3">
    <source>
        <dbReference type="Pfam" id="PF06047"/>
    </source>
</evidence>
<dbReference type="GO" id="GO:0010468">
    <property type="term" value="P:regulation of gene expression"/>
    <property type="evidence" value="ECO:0007669"/>
    <property type="project" value="TreeGrafter"/>
</dbReference>
<dbReference type="PANTHER" id="PTHR13087">
    <property type="entry name" value="NF-KAPPA B ACTIVATING PROTEIN"/>
    <property type="match status" value="1"/>
</dbReference>
<feature type="compositionally biased region" description="Basic and acidic residues" evidence="2">
    <location>
        <begin position="349"/>
        <end position="373"/>
    </location>
</feature>